<dbReference type="EMBL" id="CP002955">
    <property type="protein sequence ID" value="AEL24168.1"/>
    <property type="molecule type" value="Genomic_DNA"/>
</dbReference>
<accession>G0IVH2</accession>
<proteinExistence type="predicted"/>
<evidence type="ECO:0000313" key="1">
    <source>
        <dbReference type="EMBL" id="AEL24168.1"/>
    </source>
</evidence>
<dbReference type="eggNOG" id="ENOG502Z9Q1">
    <property type="taxonomic scope" value="Bacteria"/>
</dbReference>
<evidence type="ECO:0008006" key="3">
    <source>
        <dbReference type="Google" id="ProtNLM"/>
    </source>
</evidence>
<dbReference type="STRING" id="880070.Cycma_0389"/>
<dbReference type="HOGENOM" id="CLU_062812_0_0_10"/>
<dbReference type="Proteomes" id="UP000001635">
    <property type="component" value="Chromosome"/>
</dbReference>
<name>G0IVH2_CYCMS</name>
<dbReference type="AlphaFoldDB" id="G0IVH2"/>
<dbReference type="SUPFAM" id="SSF51445">
    <property type="entry name" value="(Trans)glycosidases"/>
    <property type="match status" value="1"/>
</dbReference>
<protein>
    <recommendedName>
        <fullName evidence="3">Glycoside hydrolase family 5 domain-containing protein</fullName>
    </recommendedName>
</protein>
<keyword evidence="2" id="KW-1185">Reference proteome</keyword>
<evidence type="ECO:0000313" key="2">
    <source>
        <dbReference type="Proteomes" id="UP000001635"/>
    </source>
</evidence>
<sequence length="369" mass="42275">MKKQLIYYPIREITCLLTGFLVLVAVTQSNGQTKVQIKGDKFFINGQATYSGQAWKGHTIEGLLMNARLVQGVFDDLNPETVDRWKYPDTGKWDADRNTDEFVANMSQWKAHGMLSFTINLQGGSPEGYSKNQPWHNSAFTAKGELRGAYMTRLKKILDEADRLEMVPILGLFYFGQDERLEDEKAVINAVDNAVNWLHNHKYKNVLIEINNECNVRYSHKILQPERVHELILRAKAIQKEGYRYYVSTSYGGKFIPLPNVVKAADFILLHGNGVTEPEKIVEMVNQTKAVEGYQKMPILFNEDDHFDFDKDFNNLIASISSYASWGYFDFRKKGEGFEEGYQSVPVDWSISSARKKGFFNLLKEISGY</sequence>
<organism evidence="1 2">
    <name type="scientific">Cyclobacterium marinum (strain ATCC 25205 / DSM 745 / LMG 13164 / NCIMB 1802)</name>
    <name type="common">Flectobacillus marinus</name>
    <dbReference type="NCBI Taxonomy" id="880070"/>
    <lineage>
        <taxon>Bacteria</taxon>
        <taxon>Pseudomonadati</taxon>
        <taxon>Bacteroidota</taxon>
        <taxon>Cytophagia</taxon>
        <taxon>Cytophagales</taxon>
        <taxon>Cyclobacteriaceae</taxon>
        <taxon>Cyclobacterium</taxon>
    </lineage>
</organism>
<reference evidence="2" key="1">
    <citation type="submission" date="2011-07" db="EMBL/GenBank/DDBJ databases">
        <title>The complete genome of Cyclobacterium marinum DSM 745.</title>
        <authorList>
            <person name="Lucas S."/>
            <person name="Han J."/>
            <person name="Lapidus A."/>
            <person name="Bruce D."/>
            <person name="Goodwin L."/>
            <person name="Pitluck S."/>
            <person name="Peters L."/>
            <person name="Kyrpides N."/>
            <person name="Mavromatis K."/>
            <person name="Ivanova N."/>
            <person name="Ovchinnikova G."/>
            <person name="Chertkov O."/>
            <person name="Detter J.C."/>
            <person name="Tapia R."/>
            <person name="Han C."/>
            <person name="Land M."/>
            <person name="Hauser L."/>
            <person name="Markowitz V."/>
            <person name="Cheng J.-F."/>
            <person name="Hugenholtz P."/>
            <person name="Woyke T."/>
            <person name="Wu D."/>
            <person name="Tindall B."/>
            <person name="Schuetze A."/>
            <person name="Brambilla E."/>
            <person name="Klenk H.-P."/>
            <person name="Eisen J.A."/>
        </authorList>
    </citation>
    <scope>NUCLEOTIDE SEQUENCE [LARGE SCALE GENOMIC DNA]</scope>
    <source>
        <strain evidence="2">ATCC 25205 / DSM 745 / LMG 13164 / NCIMB 1802</strain>
    </source>
</reference>
<dbReference type="KEGG" id="cmr:Cycma_0389"/>
<dbReference type="RefSeq" id="WP_014018467.1">
    <property type="nucleotide sequence ID" value="NC_015914.1"/>
</dbReference>
<dbReference type="InterPro" id="IPR017853">
    <property type="entry name" value="GH"/>
</dbReference>
<gene>
    <name evidence="1" type="ordered locus">Cycma_0389</name>
</gene>
<dbReference type="OrthoDB" id="7813231at2"/>